<dbReference type="Pfam" id="PF02245">
    <property type="entry name" value="Pur_DNA_glyco"/>
    <property type="match status" value="1"/>
</dbReference>
<dbReference type="InterPro" id="IPR036995">
    <property type="entry name" value="MPG_sf"/>
</dbReference>
<dbReference type="RefSeq" id="WP_027068851.1">
    <property type="nucleotide sequence ID" value="NZ_AUHT01000004.1"/>
</dbReference>
<accession>A0A0A0MB16</accession>
<evidence type="ECO:0000313" key="7">
    <source>
        <dbReference type="Proteomes" id="UP000030003"/>
    </source>
</evidence>
<evidence type="ECO:0000256" key="2">
    <source>
        <dbReference type="ARBA" id="ARBA00022763"/>
    </source>
</evidence>
<dbReference type="EMBL" id="AVBH01000005">
    <property type="protein sequence ID" value="KGO99719.1"/>
    <property type="molecule type" value="Genomic_DNA"/>
</dbReference>
<dbReference type="GO" id="GO:0003905">
    <property type="term" value="F:alkylbase DNA N-glycosylase activity"/>
    <property type="evidence" value="ECO:0007669"/>
    <property type="project" value="InterPro"/>
</dbReference>
<dbReference type="GO" id="GO:0003677">
    <property type="term" value="F:DNA binding"/>
    <property type="evidence" value="ECO:0007669"/>
    <property type="project" value="InterPro"/>
</dbReference>
<dbReference type="InterPro" id="IPR003180">
    <property type="entry name" value="MPG"/>
</dbReference>
<dbReference type="EC" id="3.2.2.-" evidence="5"/>
<evidence type="ECO:0000256" key="5">
    <source>
        <dbReference type="HAMAP-Rule" id="MF_00527"/>
    </source>
</evidence>
<dbReference type="STRING" id="1385515.GCA_000423325_00284"/>
<name>A0A0A0MB16_9GAMM</name>
<keyword evidence="2 5" id="KW-0227">DNA damage</keyword>
<dbReference type="Gene3D" id="3.10.300.10">
    <property type="entry name" value="Methylpurine-DNA glycosylase (MPG)"/>
    <property type="match status" value="1"/>
</dbReference>
<dbReference type="GO" id="GO:0006284">
    <property type="term" value="P:base-excision repair"/>
    <property type="evidence" value="ECO:0007669"/>
    <property type="project" value="InterPro"/>
</dbReference>
<keyword evidence="4 5" id="KW-0234">DNA repair</keyword>
<comment type="similarity">
    <text evidence="1 5">Belongs to the DNA glycosylase MPG family.</text>
</comment>
<keyword evidence="3 5" id="KW-0378">Hydrolase</keyword>
<dbReference type="PANTHER" id="PTHR10429:SF0">
    <property type="entry name" value="DNA-3-METHYLADENINE GLYCOSYLASE"/>
    <property type="match status" value="1"/>
</dbReference>
<dbReference type="eggNOG" id="COG2094">
    <property type="taxonomic scope" value="Bacteria"/>
</dbReference>
<dbReference type="SUPFAM" id="SSF50486">
    <property type="entry name" value="FMT C-terminal domain-like"/>
    <property type="match status" value="1"/>
</dbReference>
<dbReference type="AlphaFoldDB" id="A0A0A0MB16"/>
<evidence type="ECO:0000256" key="3">
    <source>
        <dbReference type="ARBA" id="ARBA00022801"/>
    </source>
</evidence>
<dbReference type="OrthoDB" id="9794313at2"/>
<dbReference type="FunFam" id="3.10.300.10:FF:000001">
    <property type="entry name" value="Putative 3-methyladenine DNA glycosylase"/>
    <property type="match status" value="1"/>
</dbReference>
<sequence length="194" mass="20764">MDLPAAVPLPRDFYQAPADLLAPLLLNKLLAGPDGRAGRIVEVEAYAGDDPASHAFRGRTARNATMFGPAGHLYVYFTYGMHWCANAVCGESGDGTAVLLRALEPVAGLERMRLARPAARSDRDLCRGPARLAQALGIDGAADGTDLVAGPFRILDDGTPPPARPVATTRIGISRAVEVPWRWYVADSPYVSRR</sequence>
<dbReference type="InterPro" id="IPR011034">
    <property type="entry name" value="Formyl_transferase-like_C_sf"/>
</dbReference>
<dbReference type="NCBIfam" id="NF002003">
    <property type="entry name" value="PRK00802.1-3"/>
    <property type="match status" value="1"/>
</dbReference>
<dbReference type="NCBIfam" id="TIGR00567">
    <property type="entry name" value="3mg"/>
    <property type="match status" value="1"/>
</dbReference>
<evidence type="ECO:0000256" key="4">
    <source>
        <dbReference type="ARBA" id="ARBA00023204"/>
    </source>
</evidence>
<keyword evidence="7" id="KW-1185">Reference proteome</keyword>
<evidence type="ECO:0000313" key="6">
    <source>
        <dbReference type="EMBL" id="KGO99719.1"/>
    </source>
</evidence>
<dbReference type="HAMAP" id="MF_00527">
    <property type="entry name" value="3MGH"/>
    <property type="match status" value="1"/>
</dbReference>
<gene>
    <name evidence="6" type="ORF">N791_07615</name>
</gene>
<proteinExistence type="inferred from homology"/>
<dbReference type="CDD" id="cd00540">
    <property type="entry name" value="AAG"/>
    <property type="match status" value="1"/>
</dbReference>
<dbReference type="Proteomes" id="UP000030003">
    <property type="component" value="Unassembled WGS sequence"/>
</dbReference>
<evidence type="ECO:0000256" key="1">
    <source>
        <dbReference type="ARBA" id="ARBA00009232"/>
    </source>
</evidence>
<dbReference type="PANTHER" id="PTHR10429">
    <property type="entry name" value="DNA-3-METHYLADENINE GLYCOSYLASE"/>
    <property type="match status" value="1"/>
</dbReference>
<reference evidence="6 7" key="1">
    <citation type="submission" date="2013-08" db="EMBL/GenBank/DDBJ databases">
        <title>Genomic analysis of Lysobacter defluvii.</title>
        <authorList>
            <person name="Wang Q."/>
            <person name="Wang G."/>
        </authorList>
    </citation>
    <scope>NUCLEOTIDE SEQUENCE [LARGE SCALE GENOMIC DNA]</scope>
    <source>
        <strain evidence="6 7">IMMIB APB-9</strain>
    </source>
</reference>
<comment type="caution">
    <text evidence="6">The sequence shown here is derived from an EMBL/GenBank/DDBJ whole genome shotgun (WGS) entry which is preliminary data.</text>
</comment>
<organism evidence="6 7">
    <name type="scientific">Lysobacter defluvii IMMIB APB-9 = DSM 18482</name>
    <dbReference type="NCBI Taxonomy" id="1385515"/>
    <lineage>
        <taxon>Bacteria</taxon>
        <taxon>Pseudomonadati</taxon>
        <taxon>Pseudomonadota</taxon>
        <taxon>Gammaproteobacteria</taxon>
        <taxon>Lysobacterales</taxon>
        <taxon>Lysobacteraceae</taxon>
        <taxon>Novilysobacter</taxon>
    </lineage>
</organism>
<protein>
    <recommendedName>
        <fullName evidence="5">Putative 3-methyladenine DNA glycosylase</fullName>
        <ecNumber evidence="5">3.2.2.-</ecNumber>
    </recommendedName>
</protein>